<dbReference type="Pfam" id="PF11329">
    <property type="entry name" value="DUF3131"/>
    <property type="match status" value="1"/>
</dbReference>
<proteinExistence type="predicted"/>
<gene>
    <name evidence="2" type="ORF">JJB74_12320</name>
</gene>
<name>A0A934W1N9_9BURK</name>
<accession>A0A934W1N9</accession>
<dbReference type="InterPro" id="IPR021478">
    <property type="entry name" value="DUF3131"/>
</dbReference>
<evidence type="ECO:0000259" key="1">
    <source>
        <dbReference type="Pfam" id="PF11329"/>
    </source>
</evidence>
<sequence length="479" mass="53688">MLMLRPMRIAIGKRLRCCAVLMLLASLAGCGLLSGGVERAKAYAEHVGGIGRYGKLTEKETQWAKIAWRYFENNTNPENGLVNGSDRTPTFSMWHLGDYLAALVAAREIELIDAHEFDARLSRVLAFLQQMDLSEASVPGKVYNALTGKMVSYDNKPADIGWSAVETGRLLAWMRIVGERYPQYREYVDKVVFRMNFCQVIDDCGAMYGVSIENGKRNRYQEGRLGYEQVGAAGFAAWGFDARRLWREPETETVNIYGIPVQYDARESRLSGVQTPVLTMPYVLLGMEYGFRYPGEDTAGATDWRGMADAVYKVQALRHEREGVLTARTDYALREPPYLVYDAVFAAGYAFNTVGPDGKEYPKLAMVSTRAAFGMWVLWPGEYTDLLMRSVQTLYSAERGWFDGRMENSGAARDSIGLTTNAEILEVLLFKLKGTLLPEPGPARYLARQTADPYDRPNRCFPAERPACVPKPQARALVP</sequence>
<dbReference type="EMBL" id="JAEPBG010000004">
    <property type="protein sequence ID" value="MBK4735401.1"/>
    <property type="molecule type" value="Genomic_DNA"/>
</dbReference>
<feature type="domain" description="DUF3131" evidence="1">
    <location>
        <begin position="62"/>
        <end position="434"/>
    </location>
</feature>
<evidence type="ECO:0000313" key="3">
    <source>
        <dbReference type="Proteomes" id="UP000622890"/>
    </source>
</evidence>
<reference evidence="2" key="1">
    <citation type="submission" date="2021-01" db="EMBL/GenBank/DDBJ databases">
        <title>Genome sequence of strain Noviherbaspirillum sp. DKR-6.</title>
        <authorList>
            <person name="Chaudhary D.K."/>
        </authorList>
    </citation>
    <scope>NUCLEOTIDE SEQUENCE</scope>
    <source>
        <strain evidence="2">DKR-6</strain>
    </source>
</reference>
<dbReference type="PROSITE" id="PS51257">
    <property type="entry name" value="PROKAR_LIPOPROTEIN"/>
    <property type="match status" value="1"/>
</dbReference>
<dbReference type="RefSeq" id="WP_200592163.1">
    <property type="nucleotide sequence ID" value="NZ_JAEPBG010000004.1"/>
</dbReference>
<keyword evidence="3" id="KW-1185">Reference proteome</keyword>
<dbReference type="AlphaFoldDB" id="A0A934W1N9"/>
<evidence type="ECO:0000313" key="2">
    <source>
        <dbReference type="EMBL" id="MBK4735401.1"/>
    </source>
</evidence>
<dbReference type="Gene3D" id="1.50.10.140">
    <property type="match status" value="1"/>
</dbReference>
<comment type="caution">
    <text evidence="2">The sequence shown here is derived from an EMBL/GenBank/DDBJ whole genome shotgun (WGS) entry which is preliminary data.</text>
</comment>
<protein>
    <submittedName>
        <fullName evidence="2">DUF3131 domain-containing protein</fullName>
    </submittedName>
</protein>
<organism evidence="2 3">
    <name type="scientific">Noviherbaspirillum pedocola</name>
    <dbReference type="NCBI Taxonomy" id="2801341"/>
    <lineage>
        <taxon>Bacteria</taxon>
        <taxon>Pseudomonadati</taxon>
        <taxon>Pseudomonadota</taxon>
        <taxon>Betaproteobacteria</taxon>
        <taxon>Burkholderiales</taxon>
        <taxon>Oxalobacteraceae</taxon>
        <taxon>Noviherbaspirillum</taxon>
    </lineage>
</organism>
<dbReference type="Proteomes" id="UP000622890">
    <property type="component" value="Unassembled WGS sequence"/>
</dbReference>